<dbReference type="AlphaFoldDB" id="A0AAP0B6A4"/>
<name>A0AAP0B6A4_9ASPA</name>
<gene>
    <name evidence="2" type="primary">TIG</name>
    <name evidence="2" type="ORF">KSP39_PZI016182</name>
</gene>
<evidence type="ECO:0000313" key="2">
    <source>
        <dbReference type="EMBL" id="KAK8930674.1"/>
    </source>
</evidence>
<organism evidence="2 3">
    <name type="scientific">Platanthera zijinensis</name>
    <dbReference type="NCBI Taxonomy" id="2320716"/>
    <lineage>
        <taxon>Eukaryota</taxon>
        <taxon>Viridiplantae</taxon>
        <taxon>Streptophyta</taxon>
        <taxon>Embryophyta</taxon>
        <taxon>Tracheophyta</taxon>
        <taxon>Spermatophyta</taxon>
        <taxon>Magnoliopsida</taxon>
        <taxon>Liliopsida</taxon>
        <taxon>Asparagales</taxon>
        <taxon>Orchidaceae</taxon>
        <taxon>Orchidoideae</taxon>
        <taxon>Orchideae</taxon>
        <taxon>Orchidinae</taxon>
        <taxon>Platanthera</taxon>
    </lineage>
</organism>
<protein>
    <submittedName>
        <fullName evidence="2">Trigger factor-like protein TIG</fullName>
    </submittedName>
</protein>
<proteinExistence type="predicted"/>
<feature type="region of interest" description="Disordered" evidence="1">
    <location>
        <begin position="18"/>
        <end position="44"/>
    </location>
</feature>
<keyword evidence="3" id="KW-1185">Reference proteome</keyword>
<dbReference type="Proteomes" id="UP001418222">
    <property type="component" value="Unassembled WGS sequence"/>
</dbReference>
<reference evidence="2 3" key="1">
    <citation type="journal article" date="2022" name="Nat. Plants">
        <title>Genomes of leafy and leafless Platanthera orchids illuminate the evolution of mycoheterotrophy.</title>
        <authorList>
            <person name="Li M.H."/>
            <person name="Liu K.W."/>
            <person name="Li Z."/>
            <person name="Lu H.C."/>
            <person name="Ye Q.L."/>
            <person name="Zhang D."/>
            <person name="Wang J.Y."/>
            <person name="Li Y.F."/>
            <person name="Zhong Z.M."/>
            <person name="Liu X."/>
            <person name="Yu X."/>
            <person name="Liu D.K."/>
            <person name="Tu X.D."/>
            <person name="Liu B."/>
            <person name="Hao Y."/>
            <person name="Liao X.Y."/>
            <person name="Jiang Y.T."/>
            <person name="Sun W.H."/>
            <person name="Chen J."/>
            <person name="Chen Y.Q."/>
            <person name="Ai Y."/>
            <person name="Zhai J.W."/>
            <person name="Wu S.S."/>
            <person name="Zhou Z."/>
            <person name="Hsiao Y.Y."/>
            <person name="Wu W.L."/>
            <person name="Chen Y.Y."/>
            <person name="Lin Y.F."/>
            <person name="Hsu J.L."/>
            <person name="Li C.Y."/>
            <person name="Wang Z.W."/>
            <person name="Zhao X."/>
            <person name="Zhong W.Y."/>
            <person name="Ma X.K."/>
            <person name="Ma L."/>
            <person name="Huang J."/>
            <person name="Chen G.Z."/>
            <person name="Huang M.Z."/>
            <person name="Huang L."/>
            <person name="Peng D.H."/>
            <person name="Luo Y.B."/>
            <person name="Zou S.Q."/>
            <person name="Chen S.P."/>
            <person name="Lan S."/>
            <person name="Tsai W.C."/>
            <person name="Van de Peer Y."/>
            <person name="Liu Z.J."/>
        </authorList>
    </citation>
    <scope>NUCLEOTIDE SEQUENCE [LARGE SCALE GENOMIC DNA]</scope>
    <source>
        <strain evidence="2">Lor287</strain>
    </source>
</reference>
<sequence>MLSGCIFSISSCSKAEKPRKRSVRASRTSASPSGPKAPFPDVGSRRHLRAKQGLLFPTIVEVVVPQSLFEEQGRELYGAKLLQLQEVTTQNPYRSIVILDSASGGHALKRESSCRPHKKLYICTPTHLTDPCPSWNPAKMPLPKEVLERLARTRDEITAQAAGLTSLEVHTRRFTDFGSTKRARPFPPGPYLF</sequence>
<comment type="caution">
    <text evidence="2">The sequence shown here is derived from an EMBL/GenBank/DDBJ whole genome shotgun (WGS) entry which is preliminary data.</text>
</comment>
<dbReference type="EMBL" id="JBBWWQ010000014">
    <property type="protein sequence ID" value="KAK8930674.1"/>
    <property type="molecule type" value="Genomic_DNA"/>
</dbReference>
<evidence type="ECO:0000256" key="1">
    <source>
        <dbReference type="SAM" id="MobiDB-lite"/>
    </source>
</evidence>
<accession>A0AAP0B6A4</accession>
<evidence type="ECO:0000313" key="3">
    <source>
        <dbReference type="Proteomes" id="UP001418222"/>
    </source>
</evidence>